<dbReference type="RefSeq" id="WP_308980685.1">
    <property type="nucleotide sequence ID" value="NZ_JAVIDL010000042.1"/>
</dbReference>
<dbReference type="AlphaFoldDB" id="A0AAW8JGZ3"/>
<evidence type="ECO:0000313" key="2">
    <source>
        <dbReference type="Proteomes" id="UP001243844"/>
    </source>
</evidence>
<proteinExistence type="predicted"/>
<dbReference type="EMBL" id="JAVIDL010000042">
    <property type="protein sequence ID" value="MDQ8936984.1"/>
    <property type="molecule type" value="Genomic_DNA"/>
</dbReference>
<gene>
    <name evidence="1" type="ORF">RFH47_14775</name>
</gene>
<evidence type="ECO:0000313" key="1">
    <source>
        <dbReference type="EMBL" id="MDQ8936984.1"/>
    </source>
</evidence>
<comment type="caution">
    <text evidence="1">The sequence shown here is derived from an EMBL/GenBank/DDBJ whole genome shotgun (WGS) entry which is preliminary data.</text>
</comment>
<protein>
    <submittedName>
        <fullName evidence="1">Uncharacterized protein</fullName>
    </submittedName>
</protein>
<sequence length="588" mass="70147">MKRKLWAVVCGSIRDELDFKLTLSKLIQLRKKKKIDHIVLSTWFKEVDKYEGLRELLISLDIFVIENSTLSNEFEKTPSGSVNYWRQARQLLLALDFIPKNDFVLRVRTDRSLNFINLMEQQGIFDNYQNKVNDIGKFTKVFEYKIIVFRPRITRLFQMTDFILLGLNRDLYKVINFGIYDLEFQKVIVANAQWYAQPFIKEFPILRDYMRFTMYTQSVPLFKRYVEKYKNESYFAKVHLKVYAIYFLVLYSHFKILSFEKFDPSKREKFNFYEIFCGTKNGSIKYQSLGTIIVDEKIIEMALFNQFEPSKSYSQFLKYVNNLIAFGPKDPQFDLNFEDYNELVVLFNNKTYENNEKEGWLKKLYKPPVNTNILSKEPSYSNELELNCLGVDFKDWSLLSDTKLIESDLFKLWNKIENPSVKTAEMMLLPVARTGNEYAIYVLLDLLFLNKVSSNNIDEIFRISNFYLDIRFKNKTPHIRTTLLILKFLKIVIQRNDIFSLEKRFLDFGLSLIIDEKIRLAILNEYSSDILPKIKNEVLKLKSEKNNFEYDLILSSIFDYELSLEIQEFLEKSKRMNELMMVKRKWLN</sequence>
<name>A0AAW8JGZ3_9GAMM</name>
<accession>A0AAW8JGZ3</accession>
<organism evidence="1 2">
    <name type="scientific">Acinetobacter rudis</name>
    <dbReference type="NCBI Taxonomy" id="632955"/>
    <lineage>
        <taxon>Bacteria</taxon>
        <taxon>Pseudomonadati</taxon>
        <taxon>Pseudomonadota</taxon>
        <taxon>Gammaproteobacteria</taxon>
        <taxon>Moraxellales</taxon>
        <taxon>Moraxellaceae</taxon>
        <taxon>Acinetobacter</taxon>
    </lineage>
</organism>
<dbReference type="Proteomes" id="UP001243844">
    <property type="component" value="Unassembled WGS sequence"/>
</dbReference>
<reference evidence="1" key="1">
    <citation type="submission" date="2023-08" db="EMBL/GenBank/DDBJ databases">
        <title>Emergence of clinically-relevant ST2 carbapenem-resistant Acinetobacter baumannii strains in hospital sewages in Zhejiang, East of China.</title>
        <authorList>
            <person name="Kaichao C."/>
            <person name="Zhang R."/>
        </authorList>
    </citation>
    <scope>NUCLEOTIDE SEQUENCE</scope>
    <source>
        <strain evidence="1">M-RB-37</strain>
    </source>
</reference>